<feature type="region of interest" description="Disordered" evidence="1">
    <location>
        <begin position="178"/>
        <end position="219"/>
    </location>
</feature>
<proteinExistence type="predicted"/>
<comment type="caution">
    <text evidence="3">The sequence shown here is derived from an EMBL/GenBank/DDBJ whole genome shotgun (WGS) entry which is preliminary data.</text>
</comment>
<gene>
    <name evidence="3" type="ORF">GCM10023333_39980</name>
</gene>
<sequence length="386" mass="41805">MSVINQTLQRLERAGRRGIPAQIPRVSVPAKRTRSWRWALAAGLLLLLLGIWWPLLPWSTPPQSASMTASVSAEAVADTTVEHTAKPITMPAVSAPEAPLEQPLAKAPEPMTASVDEAQGASVSGVAEAISPPADTSGTRAPIAARGASAPMTTAAQAEINAATLVEPEPVADAAVEPVARAQSAISPEPSSPSRSEPAWQAQPSALTPTQQAAQLWQQDPQAPDALRQLLQWDPSHHPARLRYVDTLAGAAQRQALQAAIERFPQQAGYRVRLAQHEWHRSERALAQQALLASQALALEPVWRSQRASLAQQLELHELASSDWQLLLQQQPLQGHWWLGLGFSLEYLQRYQPAIQAYRAAMADTRLDADAIEYARRRIAALGEQG</sequence>
<dbReference type="SUPFAM" id="SSF48452">
    <property type="entry name" value="TPR-like"/>
    <property type="match status" value="1"/>
</dbReference>
<feature type="compositionally biased region" description="Low complexity" evidence="1">
    <location>
        <begin position="187"/>
        <end position="219"/>
    </location>
</feature>
<keyword evidence="2" id="KW-1133">Transmembrane helix</keyword>
<evidence type="ECO:0000256" key="2">
    <source>
        <dbReference type="SAM" id="Phobius"/>
    </source>
</evidence>
<dbReference type="Gene3D" id="1.25.40.10">
    <property type="entry name" value="Tetratricopeptide repeat domain"/>
    <property type="match status" value="1"/>
</dbReference>
<keyword evidence="2" id="KW-0472">Membrane</keyword>
<name>A0ABP9FHL2_9GAMM</name>
<evidence type="ECO:0000313" key="4">
    <source>
        <dbReference type="Proteomes" id="UP001499988"/>
    </source>
</evidence>
<dbReference type="RefSeq" id="WP_345337276.1">
    <property type="nucleotide sequence ID" value="NZ_BAABJZ010000105.1"/>
</dbReference>
<keyword evidence="4" id="KW-1185">Reference proteome</keyword>
<evidence type="ECO:0000256" key="1">
    <source>
        <dbReference type="SAM" id="MobiDB-lite"/>
    </source>
</evidence>
<keyword evidence="2" id="KW-0812">Transmembrane</keyword>
<reference evidence="4" key="1">
    <citation type="journal article" date="2019" name="Int. J. Syst. Evol. Microbiol.">
        <title>The Global Catalogue of Microorganisms (GCM) 10K type strain sequencing project: providing services to taxonomists for standard genome sequencing and annotation.</title>
        <authorList>
            <consortium name="The Broad Institute Genomics Platform"/>
            <consortium name="The Broad Institute Genome Sequencing Center for Infectious Disease"/>
            <person name="Wu L."/>
            <person name="Ma J."/>
        </authorList>
    </citation>
    <scope>NUCLEOTIDE SEQUENCE [LARGE SCALE GENOMIC DNA]</scope>
    <source>
        <strain evidence="4">JCM 18401</strain>
    </source>
</reference>
<dbReference type="Proteomes" id="UP001499988">
    <property type="component" value="Unassembled WGS sequence"/>
</dbReference>
<protein>
    <submittedName>
        <fullName evidence="3">Tetratricopeptide repeat protein</fullName>
    </submittedName>
</protein>
<evidence type="ECO:0000313" key="3">
    <source>
        <dbReference type="EMBL" id="GAA4901907.1"/>
    </source>
</evidence>
<accession>A0ABP9FHL2</accession>
<organism evidence="3 4">
    <name type="scientific">Ferrimonas pelagia</name>
    <dbReference type="NCBI Taxonomy" id="1177826"/>
    <lineage>
        <taxon>Bacteria</taxon>
        <taxon>Pseudomonadati</taxon>
        <taxon>Pseudomonadota</taxon>
        <taxon>Gammaproteobacteria</taxon>
        <taxon>Alteromonadales</taxon>
        <taxon>Ferrimonadaceae</taxon>
        <taxon>Ferrimonas</taxon>
    </lineage>
</organism>
<dbReference type="InterPro" id="IPR011990">
    <property type="entry name" value="TPR-like_helical_dom_sf"/>
</dbReference>
<feature type="transmembrane region" description="Helical" evidence="2">
    <location>
        <begin position="38"/>
        <end position="56"/>
    </location>
</feature>
<dbReference type="EMBL" id="BAABJZ010000105">
    <property type="protein sequence ID" value="GAA4901907.1"/>
    <property type="molecule type" value="Genomic_DNA"/>
</dbReference>